<dbReference type="PANTHER" id="PTHR36582:SF2">
    <property type="entry name" value="ANTITOXIN PARD"/>
    <property type="match status" value="1"/>
</dbReference>
<evidence type="ECO:0000256" key="1">
    <source>
        <dbReference type="ARBA" id="ARBA00008580"/>
    </source>
</evidence>
<dbReference type="SUPFAM" id="SSF47598">
    <property type="entry name" value="Ribbon-helix-helix"/>
    <property type="match status" value="1"/>
</dbReference>
<evidence type="ECO:0000256" key="2">
    <source>
        <dbReference type="ARBA" id="ARBA00022649"/>
    </source>
</evidence>
<dbReference type="NCBIfam" id="TIGR02606">
    <property type="entry name" value="antidote_CC2985"/>
    <property type="match status" value="1"/>
</dbReference>
<dbReference type="RefSeq" id="WP_191760491.1">
    <property type="nucleotide sequence ID" value="NZ_VJXY01000038.1"/>
</dbReference>
<gene>
    <name evidence="3" type="ORF">FNW02_26490</name>
</gene>
<evidence type="ECO:0000313" key="4">
    <source>
        <dbReference type="Proteomes" id="UP001165986"/>
    </source>
</evidence>
<keyword evidence="2" id="KW-1277">Toxin-antitoxin system</keyword>
<sequence length="66" mass="7570">MPLTPELEQLIYDKVNSGRYPTASEVIREGLRLLDERDRLAEARLKELKQKIQIGIEELDRGAGFS</sequence>
<dbReference type="Proteomes" id="UP001165986">
    <property type="component" value="Unassembled WGS sequence"/>
</dbReference>
<dbReference type="AlphaFoldDB" id="A0AA40T1K3"/>
<keyword evidence="4" id="KW-1185">Reference proteome</keyword>
<evidence type="ECO:0000313" key="3">
    <source>
        <dbReference type="EMBL" id="MBD6619279.1"/>
    </source>
</evidence>
<organism evidence="3 4">
    <name type="scientific">Komarekiella delphini-convector SJRDD-AB1</name>
    <dbReference type="NCBI Taxonomy" id="2593771"/>
    <lineage>
        <taxon>Bacteria</taxon>
        <taxon>Bacillati</taxon>
        <taxon>Cyanobacteriota</taxon>
        <taxon>Cyanophyceae</taxon>
        <taxon>Nostocales</taxon>
        <taxon>Nostocaceae</taxon>
        <taxon>Komarekiella</taxon>
        <taxon>Komarekiella delphini-convector</taxon>
    </lineage>
</organism>
<protein>
    <submittedName>
        <fullName evidence="3">Type II toxin-antitoxin system ParD family antitoxin</fullName>
    </submittedName>
</protein>
<dbReference type="PANTHER" id="PTHR36582">
    <property type="entry name" value="ANTITOXIN PARD"/>
    <property type="match status" value="1"/>
</dbReference>
<dbReference type="InterPro" id="IPR038296">
    <property type="entry name" value="ParD_sf"/>
</dbReference>
<comment type="similarity">
    <text evidence="1">Belongs to the ParD antitoxin family.</text>
</comment>
<reference evidence="3" key="1">
    <citation type="submission" date="2019-07" db="EMBL/GenBank/DDBJ databases">
        <title>Toxilogical consequences of a new and cryptic species of cyanobacteria (Komarekiella delphini-convector) recovered from the epidermis of a bottlenose dolphin and 1500 ft. in the air.</title>
        <authorList>
            <person name="Brown A.O."/>
            <person name="Dvorak P."/>
            <person name="Villanueva C.D."/>
            <person name="Foss A.J."/>
            <person name="Garvey A.D."/>
            <person name="Gibson Q.A."/>
            <person name="Johansen J.R."/>
            <person name="Casamatta D.A."/>
        </authorList>
    </citation>
    <scope>NUCLEOTIDE SEQUENCE</scope>
    <source>
        <strain evidence="3">SJRDD-AB1</strain>
    </source>
</reference>
<dbReference type="EMBL" id="VJXY01000038">
    <property type="protein sequence ID" value="MBD6619279.1"/>
    <property type="molecule type" value="Genomic_DNA"/>
</dbReference>
<dbReference type="Gene3D" id="6.10.10.120">
    <property type="entry name" value="Antitoxin ParD1-like"/>
    <property type="match status" value="1"/>
</dbReference>
<dbReference type="Pfam" id="PF03693">
    <property type="entry name" value="ParD_antitoxin"/>
    <property type="match status" value="1"/>
</dbReference>
<accession>A0AA40T1K3</accession>
<dbReference type="InterPro" id="IPR022789">
    <property type="entry name" value="ParD"/>
</dbReference>
<name>A0AA40T1K3_9NOST</name>
<dbReference type="GO" id="GO:0006355">
    <property type="term" value="P:regulation of DNA-templated transcription"/>
    <property type="evidence" value="ECO:0007669"/>
    <property type="project" value="InterPro"/>
</dbReference>
<proteinExistence type="inferred from homology"/>
<comment type="caution">
    <text evidence="3">The sequence shown here is derived from an EMBL/GenBank/DDBJ whole genome shotgun (WGS) entry which is preliminary data.</text>
</comment>
<dbReference type="InterPro" id="IPR010985">
    <property type="entry name" value="Ribbon_hlx_hlx"/>
</dbReference>